<feature type="transmembrane region" description="Helical" evidence="1">
    <location>
        <begin position="121"/>
        <end position="142"/>
    </location>
</feature>
<dbReference type="PANTHER" id="PTHR33802">
    <property type="entry name" value="SI:CH211-161H7.5-RELATED"/>
    <property type="match status" value="1"/>
</dbReference>
<evidence type="ECO:0000313" key="2">
    <source>
        <dbReference type="EMBL" id="KAK9812246.1"/>
    </source>
</evidence>
<protein>
    <recommendedName>
        <fullName evidence="4">Tryptophan-rich sensory protein</fullName>
    </recommendedName>
</protein>
<keyword evidence="1" id="KW-0472">Membrane</keyword>
<dbReference type="PANTHER" id="PTHR33802:SF1">
    <property type="entry name" value="XK-RELATED PROTEIN"/>
    <property type="match status" value="1"/>
</dbReference>
<feature type="transmembrane region" description="Helical" evidence="1">
    <location>
        <begin position="221"/>
        <end position="237"/>
    </location>
</feature>
<reference evidence="2 3" key="1">
    <citation type="journal article" date="2024" name="Nat. Commun.">
        <title>Phylogenomics reveals the evolutionary origins of lichenization in chlorophyte algae.</title>
        <authorList>
            <person name="Puginier C."/>
            <person name="Libourel C."/>
            <person name="Otte J."/>
            <person name="Skaloud P."/>
            <person name="Haon M."/>
            <person name="Grisel S."/>
            <person name="Petersen M."/>
            <person name="Berrin J.G."/>
            <person name="Delaux P.M."/>
            <person name="Dal Grande F."/>
            <person name="Keller J."/>
        </authorList>
    </citation>
    <scope>NUCLEOTIDE SEQUENCE [LARGE SCALE GENOMIC DNA]</scope>
    <source>
        <strain evidence="2 3">SAG 2036</strain>
    </source>
</reference>
<keyword evidence="1" id="KW-0812">Transmembrane</keyword>
<keyword evidence="3" id="KW-1185">Reference proteome</keyword>
<dbReference type="EMBL" id="JALJOQ010000008">
    <property type="protein sequence ID" value="KAK9812246.1"/>
    <property type="molecule type" value="Genomic_DNA"/>
</dbReference>
<evidence type="ECO:0000313" key="3">
    <source>
        <dbReference type="Proteomes" id="UP001465755"/>
    </source>
</evidence>
<evidence type="ECO:0008006" key="4">
    <source>
        <dbReference type="Google" id="ProtNLM"/>
    </source>
</evidence>
<sequence length="287" mass="31468">MEEEKRALQAMPPWSLRISNVVGFAVLISVNGLVQSGWLGPRNSEISEKFSTPLTPAGWAFGIWGLIFALQGAGAVYSAFPDGYGGDGSKQRIVNAIGYGWQVGWYLESAWQIFFMMETPGAMWICLLLLLLALAAFGWTLSRLYRLKELQGPLSSGLLYLLYFMPTSLNTAWLSVASGLGALVVPASYGLRDHLDACAVALAITVTMAGLVIVHKYRDSAYGLTLMWAFVAVYGNQRSPSVRITALVCLAVSFMVSLLTVLRRKHHVQAGERSDMRQPLNQVTDRV</sequence>
<feature type="transmembrane region" description="Helical" evidence="1">
    <location>
        <begin position="154"/>
        <end position="174"/>
    </location>
</feature>
<name>A0AAW1PFH6_9CHLO</name>
<accession>A0AAW1PFH6</accession>
<feature type="transmembrane region" description="Helical" evidence="1">
    <location>
        <begin position="21"/>
        <end position="39"/>
    </location>
</feature>
<proteinExistence type="predicted"/>
<gene>
    <name evidence="2" type="ORF">WJX73_007119</name>
</gene>
<dbReference type="Proteomes" id="UP001465755">
    <property type="component" value="Unassembled WGS sequence"/>
</dbReference>
<feature type="transmembrane region" description="Helical" evidence="1">
    <location>
        <begin position="59"/>
        <end position="80"/>
    </location>
</feature>
<evidence type="ECO:0000256" key="1">
    <source>
        <dbReference type="SAM" id="Phobius"/>
    </source>
</evidence>
<organism evidence="2 3">
    <name type="scientific">Symbiochloris irregularis</name>
    <dbReference type="NCBI Taxonomy" id="706552"/>
    <lineage>
        <taxon>Eukaryota</taxon>
        <taxon>Viridiplantae</taxon>
        <taxon>Chlorophyta</taxon>
        <taxon>core chlorophytes</taxon>
        <taxon>Trebouxiophyceae</taxon>
        <taxon>Trebouxiales</taxon>
        <taxon>Trebouxiaceae</taxon>
        <taxon>Symbiochloris</taxon>
    </lineage>
</organism>
<comment type="caution">
    <text evidence="2">The sequence shown here is derived from an EMBL/GenBank/DDBJ whole genome shotgun (WGS) entry which is preliminary data.</text>
</comment>
<feature type="transmembrane region" description="Helical" evidence="1">
    <location>
        <begin position="92"/>
        <end position="115"/>
    </location>
</feature>
<dbReference type="AlphaFoldDB" id="A0AAW1PFH6"/>
<feature type="transmembrane region" description="Helical" evidence="1">
    <location>
        <begin position="194"/>
        <end position="214"/>
    </location>
</feature>
<feature type="transmembrane region" description="Helical" evidence="1">
    <location>
        <begin position="243"/>
        <end position="262"/>
    </location>
</feature>
<keyword evidence="1" id="KW-1133">Transmembrane helix</keyword>